<organism evidence="4 5">
    <name type="scientific">Coprinopsis marcescibilis</name>
    <name type="common">Agaric fungus</name>
    <name type="synonym">Psathyrella marcescibilis</name>
    <dbReference type="NCBI Taxonomy" id="230819"/>
    <lineage>
        <taxon>Eukaryota</taxon>
        <taxon>Fungi</taxon>
        <taxon>Dikarya</taxon>
        <taxon>Basidiomycota</taxon>
        <taxon>Agaricomycotina</taxon>
        <taxon>Agaricomycetes</taxon>
        <taxon>Agaricomycetidae</taxon>
        <taxon>Agaricales</taxon>
        <taxon>Agaricineae</taxon>
        <taxon>Psathyrellaceae</taxon>
        <taxon>Coprinopsis</taxon>
    </lineage>
</organism>
<evidence type="ECO:0000256" key="2">
    <source>
        <dbReference type="ARBA" id="ARBA00023002"/>
    </source>
</evidence>
<keyword evidence="5" id="KW-1185">Reference proteome</keyword>
<dbReference type="Gene3D" id="3.40.50.720">
    <property type="entry name" value="NAD(P)-binding Rossmann-like Domain"/>
    <property type="match status" value="1"/>
</dbReference>
<dbReference type="AlphaFoldDB" id="A0A5C3KIR3"/>
<evidence type="ECO:0000313" key="5">
    <source>
        <dbReference type="Proteomes" id="UP000307440"/>
    </source>
</evidence>
<evidence type="ECO:0000256" key="1">
    <source>
        <dbReference type="ARBA" id="ARBA00006484"/>
    </source>
</evidence>
<dbReference type="SUPFAM" id="SSF51735">
    <property type="entry name" value="NAD(P)-binding Rossmann-fold domains"/>
    <property type="match status" value="1"/>
</dbReference>
<keyword evidence="2" id="KW-0560">Oxidoreductase</keyword>
<reference evidence="4 5" key="1">
    <citation type="journal article" date="2019" name="Nat. Ecol. Evol.">
        <title>Megaphylogeny resolves global patterns of mushroom evolution.</title>
        <authorList>
            <person name="Varga T."/>
            <person name="Krizsan K."/>
            <person name="Foldi C."/>
            <person name="Dima B."/>
            <person name="Sanchez-Garcia M."/>
            <person name="Sanchez-Ramirez S."/>
            <person name="Szollosi G.J."/>
            <person name="Szarkandi J.G."/>
            <person name="Papp V."/>
            <person name="Albert L."/>
            <person name="Andreopoulos W."/>
            <person name="Angelini C."/>
            <person name="Antonin V."/>
            <person name="Barry K.W."/>
            <person name="Bougher N.L."/>
            <person name="Buchanan P."/>
            <person name="Buyck B."/>
            <person name="Bense V."/>
            <person name="Catcheside P."/>
            <person name="Chovatia M."/>
            <person name="Cooper J."/>
            <person name="Damon W."/>
            <person name="Desjardin D."/>
            <person name="Finy P."/>
            <person name="Geml J."/>
            <person name="Haridas S."/>
            <person name="Hughes K."/>
            <person name="Justo A."/>
            <person name="Karasinski D."/>
            <person name="Kautmanova I."/>
            <person name="Kiss B."/>
            <person name="Kocsube S."/>
            <person name="Kotiranta H."/>
            <person name="LaButti K.M."/>
            <person name="Lechner B.E."/>
            <person name="Liimatainen K."/>
            <person name="Lipzen A."/>
            <person name="Lukacs Z."/>
            <person name="Mihaltcheva S."/>
            <person name="Morgado L.N."/>
            <person name="Niskanen T."/>
            <person name="Noordeloos M.E."/>
            <person name="Ohm R.A."/>
            <person name="Ortiz-Santana B."/>
            <person name="Ovrebo C."/>
            <person name="Racz N."/>
            <person name="Riley R."/>
            <person name="Savchenko A."/>
            <person name="Shiryaev A."/>
            <person name="Soop K."/>
            <person name="Spirin V."/>
            <person name="Szebenyi C."/>
            <person name="Tomsovsky M."/>
            <person name="Tulloss R.E."/>
            <person name="Uehling J."/>
            <person name="Grigoriev I.V."/>
            <person name="Vagvolgyi C."/>
            <person name="Papp T."/>
            <person name="Martin F.M."/>
            <person name="Miettinen O."/>
            <person name="Hibbett D.S."/>
            <person name="Nagy L.G."/>
        </authorList>
    </citation>
    <scope>NUCLEOTIDE SEQUENCE [LARGE SCALE GENOMIC DNA]</scope>
    <source>
        <strain evidence="4 5">CBS 121175</strain>
    </source>
</reference>
<gene>
    <name evidence="4" type="ORF">FA15DRAFT_647576</name>
</gene>
<dbReference type="PANTHER" id="PTHR43976:SF16">
    <property type="entry name" value="SHORT-CHAIN DEHYDROGENASE_REDUCTASE FAMILY PROTEIN"/>
    <property type="match status" value="1"/>
</dbReference>
<evidence type="ECO:0000256" key="3">
    <source>
        <dbReference type="RuleBase" id="RU000363"/>
    </source>
</evidence>
<comment type="similarity">
    <text evidence="1 3">Belongs to the short-chain dehydrogenases/reductases (SDR) family.</text>
</comment>
<dbReference type="GO" id="GO:0016491">
    <property type="term" value="F:oxidoreductase activity"/>
    <property type="evidence" value="ECO:0007669"/>
    <property type="project" value="UniProtKB-KW"/>
</dbReference>
<dbReference type="PRINTS" id="PR00081">
    <property type="entry name" value="GDHRDH"/>
</dbReference>
<protein>
    <submittedName>
        <fullName evidence="4">Short chain dehydrogenase</fullName>
    </submittedName>
</protein>
<dbReference type="InterPro" id="IPR002347">
    <property type="entry name" value="SDR_fam"/>
</dbReference>
<name>A0A5C3KIR3_COPMA</name>
<dbReference type="Proteomes" id="UP000307440">
    <property type="component" value="Unassembled WGS sequence"/>
</dbReference>
<dbReference type="OrthoDB" id="1274115at2759"/>
<dbReference type="EMBL" id="ML210314">
    <property type="protein sequence ID" value="TFK20040.1"/>
    <property type="molecule type" value="Genomic_DNA"/>
</dbReference>
<evidence type="ECO:0000313" key="4">
    <source>
        <dbReference type="EMBL" id="TFK20040.1"/>
    </source>
</evidence>
<dbReference type="STRING" id="230819.A0A5C3KIR3"/>
<accession>A0A5C3KIR3</accession>
<dbReference type="InterPro" id="IPR036291">
    <property type="entry name" value="NAD(P)-bd_dom_sf"/>
</dbReference>
<dbReference type="InterPro" id="IPR051911">
    <property type="entry name" value="SDR_oxidoreductase"/>
</dbReference>
<dbReference type="PANTHER" id="PTHR43976">
    <property type="entry name" value="SHORT CHAIN DEHYDROGENASE"/>
    <property type="match status" value="1"/>
</dbReference>
<dbReference type="CDD" id="cd05374">
    <property type="entry name" value="17beta-HSD-like_SDR_c"/>
    <property type="match status" value="1"/>
</dbReference>
<sequence>MSTSELVWLITGTSSGFGRQFVLEALSRGDKVIATARETSLSKLEDLKEKGAAILALDVQSSLDDLHKIAAEAVKIYGRIDVLVNNAGYILVGAVEECTPEETQHQFQTNVFGGLNVARALLPYMRERKAGTIVWIGSVGGWSTGPYLGLYCATKWTVRAISYALHEEIAPLGLRSICVDFGYFRTNFLGEGQRAPPVSRIPDYQALAEASESALQAYNGKQPGDPVKGAAAVVDLVHGTGSAKDKPFPIGVVLGSDAYKTGIDTSTQNLARLEEWKDFALATDF</sequence>
<proteinExistence type="inferred from homology"/>
<dbReference type="Pfam" id="PF00106">
    <property type="entry name" value="adh_short"/>
    <property type="match status" value="1"/>
</dbReference>
<dbReference type="PRINTS" id="PR00080">
    <property type="entry name" value="SDRFAMILY"/>
</dbReference>